<evidence type="ECO:0000256" key="2">
    <source>
        <dbReference type="ARBA" id="ARBA00008900"/>
    </source>
</evidence>
<dbReference type="Pfam" id="PF01242">
    <property type="entry name" value="PTPS"/>
    <property type="match status" value="1"/>
</dbReference>
<dbReference type="GO" id="GO:0070497">
    <property type="term" value="F:6-carboxytetrahydropterin synthase activity"/>
    <property type="evidence" value="ECO:0007669"/>
    <property type="project" value="UniProtKB-EC"/>
</dbReference>
<reference evidence="12 13" key="1">
    <citation type="submission" date="2019-08" db="EMBL/GenBank/DDBJ databases">
        <title>Draft genome sequence of Lysobacter sp. UKS-15.</title>
        <authorList>
            <person name="Im W.-T."/>
        </authorList>
    </citation>
    <scope>NUCLEOTIDE SEQUENCE [LARGE SCALE GENOMIC DNA]</scope>
    <source>
        <strain evidence="12 13">UKS-15</strain>
    </source>
</reference>
<evidence type="ECO:0000256" key="5">
    <source>
        <dbReference type="ARBA" id="ARBA00022785"/>
    </source>
</evidence>
<dbReference type="InterPro" id="IPR038418">
    <property type="entry name" value="6-PTP_synth/QueD_sf"/>
</dbReference>
<gene>
    <name evidence="12" type="primary">queD</name>
    <name evidence="12" type="ORF">FW784_12505</name>
</gene>
<comment type="pathway">
    <text evidence="1 9">Purine metabolism; 7-cyano-7-deazaguanine biosynthesis.</text>
</comment>
<comment type="similarity">
    <text evidence="2 9">Belongs to the PTPS family. QueD subfamily.</text>
</comment>
<feature type="binding site" evidence="11">
    <location>
        <position position="28"/>
    </location>
    <ligand>
        <name>Zn(2+)</name>
        <dbReference type="ChEBI" id="CHEBI:29105"/>
    </ligand>
</feature>
<comment type="caution">
    <text evidence="12">The sequence shown here is derived from an EMBL/GenBank/DDBJ whole genome shotgun (WGS) entry which is preliminary data.</text>
</comment>
<keyword evidence="7 9" id="KW-0456">Lyase</keyword>
<dbReference type="EMBL" id="VTRV01000178">
    <property type="protein sequence ID" value="TZF85163.1"/>
    <property type="molecule type" value="Genomic_DNA"/>
</dbReference>
<dbReference type="PANTHER" id="PTHR12589">
    <property type="entry name" value="PYRUVOYL TETRAHYDROBIOPTERIN SYNTHASE"/>
    <property type="match status" value="1"/>
</dbReference>
<evidence type="ECO:0000256" key="8">
    <source>
        <dbReference type="ARBA" id="ARBA00048807"/>
    </source>
</evidence>
<dbReference type="PANTHER" id="PTHR12589:SF7">
    <property type="entry name" value="6-PYRUVOYL TETRAHYDROBIOPTERIN SYNTHASE"/>
    <property type="match status" value="1"/>
</dbReference>
<accession>A0A5D8YTF8</accession>
<evidence type="ECO:0000256" key="3">
    <source>
        <dbReference type="ARBA" id="ARBA00018141"/>
    </source>
</evidence>
<evidence type="ECO:0000313" key="12">
    <source>
        <dbReference type="EMBL" id="TZF85163.1"/>
    </source>
</evidence>
<protein>
    <recommendedName>
        <fullName evidence="3 9">6-carboxy-5,6,7,8-tetrahydropterin synthase</fullName>
        <ecNumber evidence="9">4.-.-.-</ecNumber>
    </recommendedName>
</protein>
<proteinExistence type="inferred from homology"/>
<evidence type="ECO:0000256" key="1">
    <source>
        <dbReference type="ARBA" id="ARBA00005061"/>
    </source>
</evidence>
<keyword evidence="6 9" id="KW-0862">Zinc</keyword>
<evidence type="ECO:0000256" key="7">
    <source>
        <dbReference type="ARBA" id="ARBA00023239"/>
    </source>
</evidence>
<organism evidence="12 13">
    <name type="scientific">Cognatilysobacter lacus</name>
    <dbReference type="NCBI Taxonomy" id="1643323"/>
    <lineage>
        <taxon>Bacteria</taxon>
        <taxon>Pseudomonadati</taxon>
        <taxon>Pseudomonadota</taxon>
        <taxon>Gammaproteobacteria</taxon>
        <taxon>Lysobacterales</taxon>
        <taxon>Lysobacteraceae</taxon>
        <taxon>Cognatilysobacter</taxon>
    </lineage>
</organism>
<dbReference type="OrthoDB" id="9804698at2"/>
<dbReference type="AlphaFoldDB" id="A0A5D8YTF8"/>
<dbReference type="EC" id="4.-.-.-" evidence="9"/>
<evidence type="ECO:0000256" key="10">
    <source>
        <dbReference type="PIRSR" id="PIRSR006113-1"/>
    </source>
</evidence>
<evidence type="ECO:0000256" key="11">
    <source>
        <dbReference type="PIRSR" id="PIRSR006113-2"/>
    </source>
</evidence>
<feature type="active site" description="Charge relay system" evidence="10">
    <location>
        <position position="107"/>
    </location>
</feature>
<keyword evidence="4 9" id="KW-0479">Metal-binding</keyword>
<comment type="catalytic activity">
    <reaction evidence="8 9">
        <text>7,8-dihydroneopterin 3'-triphosphate + H2O = 6-carboxy-5,6,7,8-tetrahydropterin + triphosphate + acetaldehyde + 2 H(+)</text>
        <dbReference type="Rhea" id="RHEA:27966"/>
        <dbReference type="ChEBI" id="CHEBI:15343"/>
        <dbReference type="ChEBI" id="CHEBI:15377"/>
        <dbReference type="ChEBI" id="CHEBI:15378"/>
        <dbReference type="ChEBI" id="CHEBI:18036"/>
        <dbReference type="ChEBI" id="CHEBI:58462"/>
        <dbReference type="ChEBI" id="CHEBI:61032"/>
        <dbReference type="EC" id="4.1.2.50"/>
    </reaction>
</comment>
<dbReference type="Proteomes" id="UP000323164">
    <property type="component" value="Unassembled WGS sequence"/>
</dbReference>
<name>A0A5D8YTF8_9GAMM</name>
<feature type="binding site" evidence="11">
    <location>
        <position position="13"/>
    </location>
    <ligand>
        <name>Zn(2+)</name>
        <dbReference type="ChEBI" id="CHEBI:29105"/>
    </ligand>
</feature>
<keyword evidence="5 9" id="KW-0671">Queuosine biosynthesis</keyword>
<evidence type="ECO:0000256" key="9">
    <source>
        <dbReference type="PIRNR" id="PIRNR006113"/>
    </source>
</evidence>
<dbReference type="PIRSF" id="PIRSF006113">
    <property type="entry name" value="PTP_synth"/>
    <property type="match status" value="1"/>
</dbReference>
<feature type="active site" description="Proton acceptor" evidence="10">
    <location>
        <position position="24"/>
    </location>
</feature>
<dbReference type="GO" id="GO:0046872">
    <property type="term" value="F:metal ion binding"/>
    <property type="evidence" value="ECO:0007669"/>
    <property type="project" value="UniProtKB-KW"/>
</dbReference>
<evidence type="ECO:0000256" key="4">
    <source>
        <dbReference type="ARBA" id="ARBA00022723"/>
    </source>
</evidence>
<feature type="active site" description="Charge relay system" evidence="10">
    <location>
        <position position="68"/>
    </location>
</feature>
<dbReference type="RefSeq" id="WP_149353669.1">
    <property type="nucleotide sequence ID" value="NZ_VTRV01000178.1"/>
</dbReference>
<dbReference type="NCBIfam" id="TIGR03367">
    <property type="entry name" value="queuosine_QueD"/>
    <property type="match status" value="1"/>
</dbReference>
<evidence type="ECO:0000256" key="6">
    <source>
        <dbReference type="ARBA" id="ARBA00022833"/>
    </source>
</evidence>
<dbReference type="Gene3D" id="3.30.479.10">
    <property type="entry name" value="6-pyruvoyl tetrahydropterin synthase/QueD"/>
    <property type="match status" value="1"/>
</dbReference>
<comment type="cofactor">
    <cofactor evidence="9 11">
        <name>Zn(2+)</name>
        <dbReference type="ChEBI" id="CHEBI:29105"/>
    </cofactor>
    <text evidence="9 11">Binds 1 zinc ion per subunit.</text>
</comment>
<dbReference type="InterPro" id="IPR007115">
    <property type="entry name" value="6-PTP_synth/QueD"/>
</dbReference>
<evidence type="ECO:0000313" key="13">
    <source>
        <dbReference type="Proteomes" id="UP000323164"/>
    </source>
</evidence>
<dbReference type="SUPFAM" id="SSF55620">
    <property type="entry name" value="Tetrahydrobiopterin biosynthesis enzymes-like"/>
    <property type="match status" value="1"/>
</dbReference>
<sequence>MDIFKVFTLEAAHRLPNVPPGHKCARLHGHSFRVEIHVRGEPGEDTGWVMDFADLKAAFRPLYERLDHNYLNDIEGLDNPTSERLAEWIWQRLKPGLPQLSEVAIHETCTSGCRYFGPVQAR</sequence>
<keyword evidence="13" id="KW-1185">Reference proteome</keyword>
<dbReference type="UniPathway" id="UPA00391"/>
<feature type="binding site" evidence="11">
    <location>
        <position position="30"/>
    </location>
    <ligand>
        <name>Zn(2+)</name>
        <dbReference type="ChEBI" id="CHEBI:29105"/>
    </ligand>
</feature>
<dbReference type="FunFam" id="3.30.479.10:FF:000001">
    <property type="entry name" value="6-carboxy-5,6,7,8-tetrahydropterin synthase"/>
    <property type="match status" value="1"/>
</dbReference>
<dbReference type="GO" id="GO:0008616">
    <property type="term" value="P:tRNA queuosine(34) biosynthetic process"/>
    <property type="evidence" value="ECO:0007669"/>
    <property type="project" value="UniProtKB-KW"/>
</dbReference>